<sequence length="316" mass="33874">MTRLFVAGVTGCQGSAVVQQALKKGWSVQGLARNPESAAAVALAAQGVQLTPGDYDNAEALQTAMAGCTAAFIALMPKFDDPSAEERWAGLILGAARTAGVQTVVASTGLNADNPDQLDGWQEGSFFSKIMQSKRNIEAAVREAGFPNWTVLRPGFFMANFILPKVAMYPGFSQSGVWSTALLAETQLPLIDDLDIGAFAVEAVARPVDFSGKTIPIAFDVRTPGMIVQTLSAATGRRLEAKFQDEEEVKKALASDLFVAGYYAMRNMIKLIDIDALKAYGIPMGTLEQYIQRHIDNAKKTFESAPLKGSGGKREE</sequence>
<dbReference type="InterPro" id="IPR036291">
    <property type="entry name" value="NAD(P)-bd_dom_sf"/>
</dbReference>
<dbReference type="PANTHER" id="PTHR42748">
    <property type="entry name" value="NITROGEN METABOLITE REPRESSION PROTEIN NMRA FAMILY MEMBER"/>
    <property type="match status" value="1"/>
</dbReference>
<feature type="domain" description="NmrA-like" evidence="4">
    <location>
        <begin position="3"/>
        <end position="259"/>
    </location>
</feature>
<organism evidence="5 6">
    <name type="scientific">Sporothrix eucalyptigena</name>
    <dbReference type="NCBI Taxonomy" id="1812306"/>
    <lineage>
        <taxon>Eukaryota</taxon>
        <taxon>Fungi</taxon>
        <taxon>Dikarya</taxon>
        <taxon>Ascomycota</taxon>
        <taxon>Pezizomycotina</taxon>
        <taxon>Sordariomycetes</taxon>
        <taxon>Sordariomycetidae</taxon>
        <taxon>Ophiostomatales</taxon>
        <taxon>Ophiostomataceae</taxon>
        <taxon>Sporothrix</taxon>
    </lineage>
</organism>
<evidence type="ECO:0000313" key="5">
    <source>
        <dbReference type="EMBL" id="CAK7234073.1"/>
    </source>
</evidence>
<name>A0ABP0CPR1_9PEZI</name>
<comment type="similarity">
    <text evidence="1">Belongs to the NmrA-type oxidoreductase family.</text>
</comment>
<evidence type="ECO:0000256" key="3">
    <source>
        <dbReference type="ARBA" id="ARBA00023002"/>
    </source>
</evidence>
<dbReference type="InterPro" id="IPR008030">
    <property type="entry name" value="NmrA-like"/>
</dbReference>
<evidence type="ECO:0000259" key="4">
    <source>
        <dbReference type="Pfam" id="PF05368"/>
    </source>
</evidence>
<gene>
    <name evidence="5" type="ORF">SEUCBS140593_008815</name>
</gene>
<dbReference type="Pfam" id="PF05368">
    <property type="entry name" value="NmrA"/>
    <property type="match status" value="1"/>
</dbReference>
<accession>A0ABP0CPR1</accession>
<proteinExistence type="inferred from homology"/>
<dbReference type="Gene3D" id="3.90.25.10">
    <property type="entry name" value="UDP-galactose 4-epimerase, domain 1"/>
    <property type="match status" value="1"/>
</dbReference>
<evidence type="ECO:0000313" key="6">
    <source>
        <dbReference type="Proteomes" id="UP001642482"/>
    </source>
</evidence>
<dbReference type="InterPro" id="IPR051164">
    <property type="entry name" value="NmrA-like_oxidored"/>
</dbReference>
<dbReference type="Proteomes" id="UP001642482">
    <property type="component" value="Unassembled WGS sequence"/>
</dbReference>
<comment type="caution">
    <text evidence="5">The sequence shown here is derived from an EMBL/GenBank/DDBJ whole genome shotgun (WGS) entry which is preliminary data.</text>
</comment>
<dbReference type="SUPFAM" id="SSF51735">
    <property type="entry name" value="NAD(P)-binding Rossmann-fold domains"/>
    <property type="match status" value="1"/>
</dbReference>
<evidence type="ECO:0000256" key="1">
    <source>
        <dbReference type="ARBA" id="ARBA00006328"/>
    </source>
</evidence>
<protein>
    <recommendedName>
        <fullName evidence="4">NmrA-like domain-containing protein</fullName>
    </recommendedName>
</protein>
<keyword evidence="3" id="KW-0560">Oxidoreductase</keyword>
<dbReference type="EMBL" id="CAWUHD010000130">
    <property type="protein sequence ID" value="CAK7234073.1"/>
    <property type="molecule type" value="Genomic_DNA"/>
</dbReference>
<keyword evidence="2" id="KW-0521">NADP</keyword>
<dbReference type="PANTHER" id="PTHR42748:SF30">
    <property type="entry name" value="NMRA-LIKE DOMAIN-CONTAINING PROTEIN"/>
    <property type="match status" value="1"/>
</dbReference>
<reference evidence="5 6" key="1">
    <citation type="submission" date="2024-01" db="EMBL/GenBank/DDBJ databases">
        <authorList>
            <person name="Allen C."/>
            <person name="Tagirdzhanova G."/>
        </authorList>
    </citation>
    <scope>NUCLEOTIDE SEQUENCE [LARGE SCALE GENOMIC DNA]</scope>
</reference>
<dbReference type="Gene3D" id="3.40.50.720">
    <property type="entry name" value="NAD(P)-binding Rossmann-like Domain"/>
    <property type="match status" value="1"/>
</dbReference>
<keyword evidence="6" id="KW-1185">Reference proteome</keyword>
<evidence type="ECO:0000256" key="2">
    <source>
        <dbReference type="ARBA" id="ARBA00022857"/>
    </source>
</evidence>